<dbReference type="Gene3D" id="1.10.10.800">
    <property type="match status" value="1"/>
</dbReference>
<organism evidence="3 4">
    <name type="scientific">Zhongshania marina</name>
    <dbReference type="NCBI Taxonomy" id="2304603"/>
    <lineage>
        <taxon>Bacteria</taxon>
        <taxon>Pseudomonadati</taxon>
        <taxon>Pseudomonadota</taxon>
        <taxon>Gammaproteobacteria</taxon>
        <taxon>Cellvibrionales</taxon>
        <taxon>Spongiibacteraceae</taxon>
        <taxon>Zhongshania</taxon>
    </lineage>
</organism>
<reference evidence="3" key="1">
    <citation type="submission" date="2018-01" db="EMBL/GenBank/DDBJ databases">
        <authorList>
            <person name="Yu X.-D."/>
        </authorList>
    </citation>
    <scope>NUCLEOTIDE SEQUENCE</scope>
    <source>
        <strain evidence="3">ZX-21</strain>
    </source>
</reference>
<dbReference type="SUPFAM" id="SSF53474">
    <property type="entry name" value="alpha/beta-Hydrolases"/>
    <property type="match status" value="1"/>
</dbReference>
<evidence type="ECO:0000313" key="3">
    <source>
        <dbReference type="EMBL" id="POP53995.1"/>
    </source>
</evidence>
<feature type="domain" description="Serine aminopeptidase S33" evidence="2">
    <location>
        <begin position="36"/>
        <end position="275"/>
    </location>
</feature>
<dbReference type="PANTHER" id="PTHR22946:SF9">
    <property type="entry name" value="POLYKETIDE TRANSFERASE AF380"/>
    <property type="match status" value="1"/>
</dbReference>
<dbReference type="InterPro" id="IPR050261">
    <property type="entry name" value="FrsA_esterase"/>
</dbReference>
<dbReference type="OrthoDB" id="9805123at2"/>
<dbReference type="Pfam" id="PF12146">
    <property type="entry name" value="Hydrolase_4"/>
    <property type="match status" value="1"/>
</dbReference>
<dbReference type="AlphaFoldDB" id="A0A2S4HJ24"/>
<dbReference type="RefSeq" id="WP_103683193.1">
    <property type="nucleotide sequence ID" value="NZ_PQGG01000009.1"/>
</dbReference>
<dbReference type="InterPro" id="IPR029058">
    <property type="entry name" value="AB_hydrolase_fold"/>
</dbReference>
<evidence type="ECO:0000313" key="4">
    <source>
        <dbReference type="Proteomes" id="UP000237222"/>
    </source>
</evidence>
<name>A0A2S4HJ24_9GAMM</name>
<dbReference type="InterPro" id="IPR022742">
    <property type="entry name" value="Hydrolase_4"/>
</dbReference>
<dbReference type="PANTHER" id="PTHR22946">
    <property type="entry name" value="DIENELACTONE HYDROLASE DOMAIN-CONTAINING PROTEIN-RELATED"/>
    <property type="match status" value="1"/>
</dbReference>
<proteinExistence type="predicted"/>
<dbReference type="EMBL" id="PQGG01000009">
    <property type="protein sequence ID" value="POP53995.1"/>
    <property type="molecule type" value="Genomic_DNA"/>
</dbReference>
<protein>
    <submittedName>
        <fullName evidence="3">Alpha/beta hydrolase</fullName>
    </submittedName>
</protein>
<comment type="caution">
    <text evidence="3">The sequence shown here is derived from an EMBL/GenBank/DDBJ whole genome shotgun (WGS) entry which is preliminary data.</text>
</comment>
<dbReference type="GO" id="GO:0052689">
    <property type="term" value="F:carboxylic ester hydrolase activity"/>
    <property type="evidence" value="ECO:0007669"/>
    <property type="project" value="UniProtKB-ARBA"/>
</dbReference>
<sequence>MASQTSTIRYELDFFSAGTRCSAWHYPCQLEQQSSPCIVMAHGLGGTRECGLAPYAERFAAEGFHVLVFDYRHFGDSDGQPRQLLKVPYQLDDWRAAIDFARQLKGVNPEQIILWGTSFSGGHVLSIAAEDKRLLAVSAQGPMVDGRAASLEILKYAGPIHLSKLTSCGLIDQARANIGLSPLYIPLIAKPGKLAAMTSHDSLSGYQAITNPGWRNEMSARTVLVLSLYRPIRKAKKIRCPALIQACNKDTVAPAKSAVKMAKRMPGIANLKQYDIGHFDIYTGHDFDVAIADQLAFYRTALQNSLGLKL</sequence>
<accession>A0A2S4HJ24</accession>
<gene>
    <name evidence="3" type="ORF">C0068_03920</name>
</gene>
<keyword evidence="1 3" id="KW-0378">Hydrolase</keyword>
<dbReference type="Gene3D" id="3.40.50.1820">
    <property type="entry name" value="alpha/beta hydrolase"/>
    <property type="match status" value="1"/>
</dbReference>
<evidence type="ECO:0000256" key="1">
    <source>
        <dbReference type="ARBA" id="ARBA00022801"/>
    </source>
</evidence>
<dbReference type="Proteomes" id="UP000237222">
    <property type="component" value="Unassembled WGS sequence"/>
</dbReference>
<evidence type="ECO:0000259" key="2">
    <source>
        <dbReference type="Pfam" id="PF12146"/>
    </source>
</evidence>